<dbReference type="SUPFAM" id="SSF109854">
    <property type="entry name" value="DinB/YfiT-like putative metalloenzymes"/>
    <property type="match status" value="1"/>
</dbReference>
<dbReference type="EMBL" id="FXYH01000013">
    <property type="protein sequence ID" value="SMX46465.1"/>
    <property type="molecule type" value="Genomic_DNA"/>
</dbReference>
<evidence type="ECO:0000313" key="2">
    <source>
        <dbReference type="Proteomes" id="UP000220836"/>
    </source>
</evidence>
<dbReference type="InterPro" id="IPR018531">
    <property type="entry name" value="DUF1993"/>
</dbReference>
<organism evidence="1 2">
    <name type="scientific">Pelagimonas varians</name>
    <dbReference type="NCBI Taxonomy" id="696760"/>
    <lineage>
        <taxon>Bacteria</taxon>
        <taxon>Pseudomonadati</taxon>
        <taxon>Pseudomonadota</taxon>
        <taxon>Alphaproteobacteria</taxon>
        <taxon>Rhodobacterales</taxon>
        <taxon>Roseobacteraceae</taxon>
        <taxon>Pelagimonas</taxon>
    </lineage>
</organism>
<sequence length="178" mass="19817">MSQGLIQHYLPVFRHYLSRIDHLAERGTAAHLSARLSPDGFTALEHFAIAQRYILRGVYPLIGQDLPEMEEVTDHAGLRKRGGFVRSCLDEVAKCSAQNADDITHVAGHSTLRQSPYDYIALYAAPNFFFHMNMGYAILRSQGAQVGKGDFDGFHSYPQGFSFQNDGAGPMPVQTEQQ</sequence>
<dbReference type="Gene3D" id="1.20.120.450">
    <property type="entry name" value="dinb family like domain"/>
    <property type="match status" value="1"/>
</dbReference>
<name>A0A238KUJ5_9RHOB</name>
<accession>A0A238KUJ5</accession>
<dbReference type="RefSeq" id="WP_097805767.1">
    <property type="nucleotide sequence ID" value="NZ_FXYH01000013.1"/>
</dbReference>
<dbReference type="Proteomes" id="UP000220836">
    <property type="component" value="Unassembled WGS sequence"/>
</dbReference>
<dbReference type="AlphaFoldDB" id="A0A238KUJ5"/>
<gene>
    <name evidence="1" type="ORF">PEV8663_03296</name>
</gene>
<dbReference type="PANTHER" id="PTHR36922:SF1">
    <property type="entry name" value="DUF1993 DOMAIN-CONTAINING PROTEIN"/>
    <property type="match status" value="1"/>
</dbReference>
<dbReference type="InterPro" id="IPR034660">
    <property type="entry name" value="DinB/YfiT-like"/>
</dbReference>
<keyword evidence="2" id="KW-1185">Reference proteome</keyword>
<evidence type="ECO:0000313" key="1">
    <source>
        <dbReference type="EMBL" id="SMX46465.1"/>
    </source>
</evidence>
<evidence type="ECO:0008006" key="3">
    <source>
        <dbReference type="Google" id="ProtNLM"/>
    </source>
</evidence>
<dbReference type="PANTHER" id="PTHR36922">
    <property type="entry name" value="BLL2446 PROTEIN"/>
    <property type="match status" value="1"/>
</dbReference>
<dbReference type="Pfam" id="PF09351">
    <property type="entry name" value="DUF1993"/>
    <property type="match status" value="1"/>
</dbReference>
<proteinExistence type="predicted"/>
<reference evidence="1 2" key="1">
    <citation type="submission" date="2017-05" db="EMBL/GenBank/DDBJ databases">
        <authorList>
            <person name="Song R."/>
            <person name="Chenine A.L."/>
            <person name="Ruprecht R.M."/>
        </authorList>
    </citation>
    <scope>NUCLEOTIDE SEQUENCE [LARGE SCALE GENOMIC DNA]</scope>
    <source>
        <strain evidence="1 2">CECT 8663</strain>
    </source>
</reference>
<protein>
    <recommendedName>
        <fullName evidence="3">DUF1993 domain-containing protein</fullName>
    </recommendedName>
</protein>
<dbReference type="OrthoDB" id="338237at2"/>